<dbReference type="GO" id="GO:0016832">
    <property type="term" value="F:aldehyde-lyase activity"/>
    <property type="evidence" value="ECO:0007669"/>
    <property type="project" value="InterPro"/>
</dbReference>
<dbReference type="PANTHER" id="PTHR10683">
    <property type="entry name" value="TRANSALDOLASE"/>
    <property type="match status" value="1"/>
</dbReference>
<evidence type="ECO:0000256" key="1">
    <source>
        <dbReference type="ARBA" id="ARBA00004496"/>
    </source>
</evidence>
<dbReference type="GO" id="GO:0005975">
    <property type="term" value="P:carbohydrate metabolic process"/>
    <property type="evidence" value="ECO:0007669"/>
    <property type="project" value="InterPro"/>
</dbReference>
<dbReference type="PANTHER" id="PTHR10683:SF36">
    <property type="entry name" value="TRANSALDOLASE"/>
    <property type="match status" value="1"/>
</dbReference>
<dbReference type="RefSeq" id="WP_119436988.1">
    <property type="nucleotide sequence ID" value="NZ_QWGR01000003.1"/>
</dbReference>
<dbReference type="InterPro" id="IPR018225">
    <property type="entry name" value="Transaldolase_AS"/>
</dbReference>
<dbReference type="GO" id="GO:0005737">
    <property type="term" value="C:cytoplasm"/>
    <property type="evidence" value="ECO:0007669"/>
    <property type="project" value="UniProtKB-SubCell"/>
</dbReference>
<dbReference type="OrthoDB" id="9807051at2"/>
<dbReference type="InterPro" id="IPR033919">
    <property type="entry name" value="TSA/FSA_arc/bac"/>
</dbReference>
<sequence length="221" mass="24358">MIYMADTADIAALKHLYEFFPLEGITTNPTILKMAGQPLSVAVDQIKAIVGDGMIHIQVMSENADDIVREAKKYKTYFDLGDNYYTKIPVTPQGYKAMSILKDAGINVTATAIFTQQQALVAAKAGADFVAPYVSRLDNISSHGIDVVGDIAKNIIEYELNTKVLAASFKTVDQIYRVSMKRAHSATISPEILMQLIKHPMTDISVKTFLEDGQGLYDVEF</sequence>
<reference evidence="3 4" key="1">
    <citation type="submission" date="2018-08" db="EMBL/GenBank/DDBJ databases">
        <title>Pallidiluteibacterium maritimus gen. nov., sp. nov., isolated from coastal sediment.</title>
        <authorList>
            <person name="Zhou L.Y."/>
        </authorList>
    </citation>
    <scope>NUCLEOTIDE SEQUENCE [LARGE SCALE GENOMIC DNA]</scope>
    <source>
        <strain evidence="3 4">XSD2</strain>
    </source>
</reference>
<evidence type="ECO:0000313" key="4">
    <source>
        <dbReference type="Proteomes" id="UP000265926"/>
    </source>
</evidence>
<accession>A0A399T2W3</accession>
<dbReference type="InterPro" id="IPR001585">
    <property type="entry name" value="TAL/FSA"/>
</dbReference>
<evidence type="ECO:0000256" key="2">
    <source>
        <dbReference type="ARBA" id="ARBA00023270"/>
    </source>
</evidence>
<protein>
    <submittedName>
        <fullName evidence="3">Fructose-6-phosphate aldolase</fullName>
    </submittedName>
</protein>
<dbReference type="AlphaFoldDB" id="A0A399T2W3"/>
<comment type="caution">
    <text evidence="3">The sequence shown here is derived from an EMBL/GenBank/DDBJ whole genome shotgun (WGS) entry which is preliminary data.</text>
</comment>
<dbReference type="Gene3D" id="3.20.20.70">
    <property type="entry name" value="Aldolase class I"/>
    <property type="match status" value="1"/>
</dbReference>
<organism evidence="3 4">
    <name type="scientific">Maribellus luteus</name>
    <dbReference type="NCBI Taxonomy" id="2305463"/>
    <lineage>
        <taxon>Bacteria</taxon>
        <taxon>Pseudomonadati</taxon>
        <taxon>Bacteroidota</taxon>
        <taxon>Bacteroidia</taxon>
        <taxon>Marinilabiliales</taxon>
        <taxon>Prolixibacteraceae</taxon>
        <taxon>Maribellus</taxon>
    </lineage>
</organism>
<dbReference type="SUPFAM" id="SSF51569">
    <property type="entry name" value="Aldolase"/>
    <property type="match status" value="1"/>
</dbReference>
<evidence type="ECO:0000313" key="3">
    <source>
        <dbReference type="EMBL" id="RIJ49102.1"/>
    </source>
</evidence>
<dbReference type="Pfam" id="PF00923">
    <property type="entry name" value="TAL_FSA"/>
    <property type="match status" value="1"/>
</dbReference>
<dbReference type="Proteomes" id="UP000265926">
    <property type="component" value="Unassembled WGS sequence"/>
</dbReference>
<dbReference type="PROSITE" id="PS01054">
    <property type="entry name" value="TRANSALDOLASE_1"/>
    <property type="match status" value="1"/>
</dbReference>
<gene>
    <name evidence="3" type="ORF">D1614_05935</name>
</gene>
<dbReference type="CDD" id="cd00956">
    <property type="entry name" value="Transaldolase_FSA"/>
    <property type="match status" value="1"/>
</dbReference>
<comment type="subcellular location">
    <subcellularLocation>
        <location evidence="1">Cytoplasm</location>
    </subcellularLocation>
</comment>
<proteinExistence type="predicted"/>
<keyword evidence="4" id="KW-1185">Reference proteome</keyword>
<dbReference type="InterPro" id="IPR013785">
    <property type="entry name" value="Aldolase_TIM"/>
</dbReference>
<keyword evidence="2" id="KW-0704">Schiff base</keyword>
<dbReference type="EMBL" id="QWGR01000003">
    <property type="protein sequence ID" value="RIJ49102.1"/>
    <property type="molecule type" value="Genomic_DNA"/>
</dbReference>
<name>A0A399T2W3_9BACT</name>